<evidence type="ECO:0000256" key="5">
    <source>
        <dbReference type="ARBA" id="ARBA00023136"/>
    </source>
</evidence>
<name>A0A9X3MMA1_9ACTN</name>
<keyword evidence="2" id="KW-1003">Cell membrane</keyword>
<evidence type="ECO:0000256" key="1">
    <source>
        <dbReference type="ARBA" id="ARBA00004651"/>
    </source>
</evidence>
<comment type="subcellular location">
    <subcellularLocation>
        <location evidence="1">Cell membrane</location>
        <topology evidence="1">Multi-pass membrane protein</topology>
    </subcellularLocation>
</comment>
<dbReference type="SUPFAM" id="SSF82866">
    <property type="entry name" value="Multidrug efflux transporter AcrB transmembrane domain"/>
    <property type="match status" value="1"/>
</dbReference>
<proteinExistence type="predicted"/>
<dbReference type="PANTHER" id="PTHR33406:SF13">
    <property type="entry name" value="MEMBRANE PROTEIN YDFJ"/>
    <property type="match status" value="1"/>
</dbReference>
<accession>A0A9X3MMA1</accession>
<keyword evidence="3 6" id="KW-0812">Transmembrane</keyword>
<dbReference type="GO" id="GO:0005886">
    <property type="term" value="C:plasma membrane"/>
    <property type="evidence" value="ECO:0007669"/>
    <property type="project" value="UniProtKB-SubCell"/>
</dbReference>
<evidence type="ECO:0000256" key="2">
    <source>
        <dbReference type="ARBA" id="ARBA00022475"/>
    </source>
</evidence>
<dbReference type="PANTHER" id="PTHR33406">
    <property type="entry name" value="MEMBRANE PROTEIN MJ1562-RELATED"/>
    <property type="match status" value="1"/>
</dbReference>
<evidence type="ECO:0000313" key="8">
    <source>
        <dbReference type="EMBL" id="MDA0159034.1"/>
    </source>
</evidence>
<evidence type="ECO:0000256" key="4">
    <source>
        <dbReference type="ARBA" id="ARBA00022989"/>
    </source>
</evidence>
<evidence type="ECO:0000313" key="9">
    <source>
        <dbReference type="Proteomes" id="UP001149140"/>
    </source>
</evidence>
<evidence type="ECO:0000259" key="7">
    <source>
        <dbReference type="Pfam" id="PF03176"/>
    </source>
</evidence>
<reference evidence="8" key="1">
    <citation type="submission" date="2022-10" db="EMBL/GenBank/DDBJ databases">
        <title>The WGS of Solirubrobacter ginsenosidimutans DSM 21036.</title>
        <authorList>
            <person name="Jiang Z."/>
        </authorList>
    </citation>
    <scope>NUCLEOTIDE SEQUENCE</scope>
    <source>
        <strain evidence="8">DSM 21036</strain>
    </source>
</reference>
<dbReference type="Pfam" id="PF03176">
    <property type="entry name" value="MMPL"/>
    <property type="match status" value="1"/>
</dbReference>
<dbReference type="EMBL" id="JAPDOD010000001">
    <property type="protein sequence ID" value="MDA0159034.1"/>
    <property type="molecule type" value="Genomic_DNA"/>
</dbReference>
<keyword evidence="9" id="KW-1185">Reference proteome</keyword>
<sequence>MSTAEASARAPIASAGRPASSAIASLIPILTIGILFGLAMDYQVFLVSGMREAHAHGASAQDAVRKGFHGSARVVTAAELIMVSVFEGARLAPAPVPQPA</sequence>
<dbReference type="InterPro" id="IPR004869">
    <property type="entry name" value="MMPL_dom"/>
</dbReference>
<feature type="transmembrane region" description="Helical" evidence="6">
    <location>
        <begin position="20"/>
        <end position="40"/>
    </location>
</feature>
<evidence type="ECO:0000256" key="6">
    <source>
        <dbReference type="SAM" id="Phobius"/>
    </source>
</evidence>
<protein>
    <submittedName>
        <fullName evidence="8">MMPL family transporter</fullName>
    </submittedName>
</protein>
<comment type="caution">
    <text evidence="8">The sequence shown here is derived from an EMBL/GenBank/DDBJ whole genome shotgun (WGS) entry which is preliminary data.</text>
</comment>
<organism evidence="8 9">
    <name type="scientific">Solirubrobacter ginsenosidimutans</name>
    <dbReference type="NCBI Taxonomy" id="490573"/>
    <lineage>
        <taxon>Bacteria</taxon>
        <taxon>Bacillati</taxon>
        <taxon>Actinomycetota</taxon>
        <taxon>Thermoleophilia</taxon>
        <taxon>Solirubrobacterales</taxon>
        <taxon>Solirubrobacteraceae</taxon>
        <taxon>Solirubrobacter</taxon>
    </lineage>
</organism>
<dbReference type="AlphaFoldDB" id="A0A9X3MMA1"/>
<dbReference type="InterPro" id="IPR050545">
    <property type="entry name" value="Mycobact_MmpL"/>
</dbReference>
<dbReference type="Proteomes" id="UP001149140">
    <property type="component" value="Unassembled WGS sequence"/>
</dbReference>
<dbReference type="Gene3D" id="1.20.1640.10">
    <property type="entry name" value="Multidrug efflux transporter AcrB transmembrane domain"/>
    <property type="match status" value="1"/>
</dbReference>
<evidence type="ECO:0000256" key="3">
    <source>
        <dbReference type="ARBA" id="ARBA00022692"/>
    </source>
</evidence>
<feature type="domain" description="Membrane transport protein MMPL" evidence="7">
    <location>
        <begin position="22"/>
        <end position="86"/>
    </location>
</feature>
<gene>
    <name evidence="8" type="ORF">OM076_02055</name>
</gene>
<keyword evidence="5 6" id="KW-0472">Membrane</keyword>
<keyword evidence="4 6" id="KW-1133">Transmembrane helix</keyword>